<gene>
    <name evidence="1" type="ORF">GCM10009838_56410</name>
</gene>
<evidence type="ECO:0008006" key="3">
    <source>
        <dbReference type="Google" id="ProtNLM"/>
    </source>
</evidence>
<keyword evidence="2" id="KW-1185">Reference proteome</keyword>
<dbReference type="EMBL" id="BAAAQM010000037">
    <property type="protein sequence ID" value="GAA1986586.1"/>
    <property type="molecule type" value="Genomic_DNA"/>
</dbReference>
<dbReference type="Gene3D" id="1.25.40.10">
    <property type="entry name" value="Tetratricopeptide repeat domain"/>
    <property type="match status" value="1"/>
</dbReference>
<evidence type="ECO:0000313" key="1">
    <source>
        <dbReference type="EMBL" id="GAA1986586.1"/>
    </source>
</evidence>
<comment type="caution">
    <text evidence="1">The sequence shown here is derived from an EMBL/GenBank/DDBJ whole genome shotgun (WGS) entry which is preliminary data.</text>
</comment>
<dbReference type="InterPro" id="IPR011990">
    <property type="entry name" value="TPR-like_helical_dom_sf"/>
</dbReference>
<reference evidence="1 2" key="1">
    <citation type="journal article" date="2019" name="Int. J. Syst. Evol. Microbiol.">
        <title>The Global Catalogue of Microorganisms (GCM) 10K type strain sequencing project: providing services to taxonomists for standard genome sequencing and annotation.</title>
        <authorList>
            <consortium name="The Broad Institute Genomics Platform"/>
            <consortium name="The Broad Institute Genome Sequencing Center for Infectious Disease"/>
            <person name="Wu L."/>
            <person name="Ma J."/>
        </authorList>
    </citation>
    <scope>NUCLEOTIDE SEQUENCE [LARGE SCALE GENOMIC DNA]</scope>
    <source>
        <strain evidence="1 2">JCM 16013</strain>
    </source>
</reference>
<name>A0ABN2SH13_9ACTN</name>
<proteinExistence type="predicted"/>
<protein>
    <recommendedName>
        <fullName evidence="3">Tetratricopeptide repeat protein</fullName>
    </recommendedName>
</protein>
<dbReference type="Proteomes" id="UP001499854">
    <property type="component" value="Unassembled WGS sequence"/>
</dbReference>
<accession>A0ABN2SH13</accession>
<organism evidence="1 2">
    <name type="scientific">Catenulispora subtropica</name>
    <dbReference type="NCBI Taxonomy" id="450798"/>
    <lineage>
        <taxon>Bacteria</taxon>
        <taxon>Bacillati</taxon>
        <taxon>Actinomycetota</taxon>
        <taxon>Actinomycetes</taxon>
        <taxon>Catenulisporales</taxon>
        <taxon>Catenulisporaceae</taxon>
        <taxon>Catenulispora</taxon>
    </lineage>
</organism>
<evidence type="ECO:0000313" key="2">
    <source>
        <dbReference type="Proteomes" id="UP001499854"/>
    </source>
</evidence>
<sequence>MAINRELNMLDNEASSLEGIGGHHLSTGDAAQGVVYLNEALEIYRRLGMRRDIERVRARLASVG</sequence>